<evidence type="ECO:0000256" key="14">
    <source>
        <dbReference type="ARBA" id="ARBA00023288"/>
    </source>
</evidence>
<evidence type="ECO:0000256" key="8">
    <source>
        <dbReference type="ARBA" id="ARBA00022723"/>
    </source>
</evidence>
<keyword evidence="8" id="KW-0479">Metal-binding</keyword>
<dbReference type="AlphaFoldDB" id="A0AAN6NPT4"/>
<reference evidence="19" key="1">
    <citation type="journal article" date="2023" name="Mol. Phylogenet. Evol.">
        <title>Genome-scale phylogeny and comparative genomics of the fungal order Sordariales.</title>
        <authorList>
            <person name="Hensen N."/>
            <person name="Bonometti L."/>
            <person name="Westerberg I."/>
            <person name="Brannstrom I.O."/>
            <person name="Guillou S."/>
            <person name="Cros-Aarteil S."/>
            <person name="Calhoun S."/>
            <person name="Haridas S."/>
            <person name="Kuo A."/>
            <person name="Mondo S."/>
            <person name="Pangilinan J."/>
            <person name="Riley R."/>
            <person name="LaButti K."/>
            <person name="Andreopoulos B."/>
            <person name="Lipzen A."/>
            <person name="Chen C."/>
            <person name="Yan M."/>
            <person name="Daum C."/>
            <person name="Ng V."/>
            <person name="Clum A."/>
            <person name="Steindorff A."/>
            <person name="Ohm R.A."/>
            <person name="Martin F."/>
            <person name="Silar P."/>
            <person name="Natvig D.O."/>
            <person name="Lalanne C."/>
            <person name="Gautier V."/>
            <person name="Ament-Velasquez S.L."/>
            <person name="Kruys A."/>
            <person name="Hutchinson M.I."/>
            <person name="Powell A.J."/>
            <person name="Barry K."/>
            <person name="Miller A.N."/>
            <person name="Grigoriev I.V."/>
            <person name="Debuchy R."/>
            <person name="Gladieux P."/>
            <person name="Hiltunen Thoren M."/>
            <person name="Johannesson H."/>
        </authorList>
    </citation>
    <scope>NUCLEOTIDE SEQUENCE</scope>
    <source>
        <strain evidence="19">CBS 626.80</strain>
    </source>
</reference>
<protein>
    <recommendedName>
        <fullName evidence="18">CFEM domain-containing protein</fullName>
    </recommendedName>
</protein>
<feature type="disulfide bond" evidence="15">
    <location>
        <begin position="57"/>
        <end position="90"/>
    </location>
</feature>
<feature type="compositionally biased region" description="Low complexity" evidence="16">
    <location>
        <begin position="115"/>
        <end position="159"/>
    </location>
</feature>
<feature type="signal peptide" evidence="17">
    <location>
        <begin position="1"/>
        <end position="17"/>
    </location>
</feature>
<accession>A0AAN6NPT4</accession>
<keyword evidence="6" id="KW-0349">Heme</keyword>
<keyword evidence="14" id="KW-0449">Lipoprotein</keyword>
<comment type="caution">
    <text evidence="19">The sequence shown here is derived from an EMBL/GenBank/DDBJ whole genome shotgun (WGS) entry which is preliminary data.</text>
</comment>
<evidence type="ECO:0000256" key="9">
    <source>
        <dbReference type="ARBA" id="ARBA00022729"/>
    </source>
</evidence>
<evidence type="ECO:0000256" key="7">
    <source>
        <dbReference type="ARBA" id="ARBA00022622"/>
    </source>
</evidence>
<keyword evidence="20" id="KW-1185">Reference proteome</keyword>
<keyword evidence="13" id="KW-0325">Glycoprotein</keyword>
<dbReference type="GO" id="GO:0046872">
    <property type="term" value="F:metal ion binding"/>
    <property type="evidence" value="ECO:0007669"/>
    <property type="project" value="UniProtKB-KW"/>
</dbReference>
<keyword evidence="10" id="KW-0408">Iron</keyword>
<evidence type="ECO:0000256" key="13">
    <source>
        <dbReference type="ARBA" id="ARBA00023180"/>
    </source>
</evidence>
<keyword evidence="12 15" id="KW-1015">Disulfide bond</keyword>
<evidence type="ECO:0000256" key="3">
    <source>
        <dbReference type="ARBA" id="ARBA00010031"/>
    </source>
</evidence>
<gene>
    <name evidence="19" type="ORF">QBC32DRAFT_29787</name>
</gene>
<comment type="similarity">
    <text evidence="3">Belongs to the RBT5 family.</text>
</comment>
<evidence type="ECO:0000256" key="5">
    <source>
        <dbReference type="ARBA" id="ARBA00022525"/>
    </source>
</evidence>
<evidence type="ECO:0000256" key="6">
    <source>
        <dbReference type="ARBA" id="ARBA00022617"/>
    </source>
</evidence>
<dbReference type="Proteomes" id="UP001303222">
    <property type="component" value="Unassembled WGS sequence"/>
</dbReference>
<dbReference type="Pfam" id="PF05730">
    <property type="entry name" value="CFEM"/>
    <property type="match status" value="1"/>
</dbReference>
<feature type="chain" id="PRO_5042867821" description="CFEM domain-containing protein" evidence="17">
    <location>
        <begin position="18"/>
        <end position="294"/>
    </location>
</feature>
<feature type="compositionally biased region" description="Low complexity" evidence="16">
    <location>
        <begin position="236"/>
        <end position="268"/>
    </location>
</feature>
<evidence type="ECO:0000313" key="20">
    <source>
        <dbReference type="Proteomes" id="UP001303222"/>
    </source>
</evidence>
<comment type="caution">
    <text evidence="15">Lacks conserved residue(s) required for the propagation of feature annotation.</text>
</comment>
<evidence type="ECO:0000256" key="4">
    <source>
        <dbReference type="ARBA" id="ARBA00022475"/>
    </source>
</evidence>
<proteinExistence type="inferred from homology"/>
<evidence type="ECO:0000256" key="15">
    <source>
        <dbReference type="PROSITE-ProRule" id="PRU01356"/>
    </source>
</evidence>
<feature type="region of interest" description="Disordered" evidence="16">
    <location>
        <begin position="111"/>
        <end position="159"/>
    </location>
</feature>
<organism evidence="19 20">
    <name type="scientific">Pseudoneurospora amorphoporcata</name>
    <dbReference type="NCBI Taxonomy" id="241081"/>
    <lineage>
        <taxon>Eukaryota</taxon>
        <taxon>Fungi</taxon>
        <taxon>Dikarya</taxon>
        <taxon>Ascomycota</taxon>
        <taxon>Pezizomycotina</taxon>
        <taxon>Sordariomycetes</taxon>
        <taxon>Sordariomycetidae</taxon>
        <taxon>Sordariales</taxon>
        <taxon>Sordariaceae</taxon>
        <taxon>Pseudoneurospora</taxon>
    </lineage>
</organism>
<dbReference type="GO" id="GO:0098552">
    <property type="term" value="C:side of membrane"/>
    <property type="evidence" value="ECO:0007669"/>
    <property type="project" value="UniProtKB-KW"/>
</dbReference>
<evidence type="ECO:0000256" key="10">
    <source>
        <dbReference type="ARBA" id="ARBA00023004"/>
    </source>
</evidence>
<sequence length="294" mass="30002">MNIISVMVGGLAASAMALEYTDLALCGQTCIRNMFAQAYNMDCPPYPNGRPNLHCLCNDAKFFNGIRDCAFGACNAKDAEKTLGLAAIYCTDPKYRSPNYPCPPALVLPGTDVDSTSGSSSSGSSTKQDTGTRSDGSTNSNSNSDGTTNNNNFNANGNNGLPRVDVLTYYSNGNTYVATVTVSPAADNGVVSSQNRLKTATAYVAPTGLGNGGNADVANGVSKTGATNKVDYGNAATSTKSSSGSGSGAQATNINGAKQTGKGATRKAAGAKKEMGGGLQERVLAFALGFVMVL</sequence>
<keyword evidence="7" id="KW-0336">GPI-anchor</keyword>
<dbReference type="PANTHER" id="PTHR37928:SF1">
    <property type="entry name" value="CFEM DOMAIN PROTEIN (AFU_ORTHOLOGUE AFUA_6G14090)"/>
    <property type="match status" value="1"/>
</dbReference>
<evidence type="ECO:0000256" key="11">
    <source>
        <dbReference type="ARBA" id="ARBA00023136"/>
    </source>
</evidence>
<dbReference type="GO" id="GO:0005576">
    <property type="term" value="C:extracellular region"/>
    <property type="evidence" value="ECO:0007669"/>
    <property type="project" value="UniProtKB-SubCell"/>
</dbReference>
<name>A0AAN6NPT4_9PEZI</name>
<feature type="domain" description="CFEM" evidence="18">
    <location>
        <begin position="1"/>
        <end position="123"/>
    </location>
</feature>
<keyword evidence="11" id="KW-0472">Membrane</keyword>
<evidence type="ECO:0000259" key="18">
    <source>
        <dbReference type="PROSITE" id="PS52012"/>
    </source>
</evidence>
<evidence type="ECO:0000256" key="16">
    <source>
        <dbReference type="SAM" id="MobiDB-lite"/>
    </source>
</evidence>
<dbReference type="PANTHER" id="PTHR37928">
    <property type="entry name" value="CFEM DOMAIN PROTEIN (AFU_ORTHOLOGUE AFUA_6G14090)"/>
    <property type="match status" value="1"/>
</dbReference>
<evidence type="ECO:0000256" key="1">
    <source>
        <dbReference type="ARBA" id="ARBA00004609"/>
    </source>
</evidence>
<dbReference type="EMBL" id="MU859200">
    <property type="protein sequence ID" value="KAK3949810.1"/>
    <property type="molecule type" value="Genomic_DNA"/>
</dbReference>
<keyword evidence="5" id="KW-0964">Secreted</keyword>
<reference evidence="19" key="2">
    <citation type="submission" date="2023-06" db="EMBL/GenBank/DDBJ databases">
        <authorList>
            <consortium name="Lawrence Berkeley National Laboratory"/>
            <person name="Mondo S.J."/>
            <person name="Hensen N."/>
            <person name="Bonometti L."/>
            <person name="Westerberg I."/>
            <person name="Brannstrom I.O."/>
            <person name="Guillou S."/>
            <person name="Cros-Aarteil S."/>
            <person name="Calhoun S."/>
            <person name="Haridas S."/>
            <person name="Kuo A."/>
            <person name="Pangilinan J."/>
            <person name="Riley R."/>
            <person name="Labutti K."/>
            <person name="Andreopoulos B."/>
            <person name="Lipzen A."/>
            <person name="Chen C."/>
            <person name="Yanf M."/>
            <person name="Daum C."/>
            <person name="Ng V."/>
            <person name="Clum A."/>
            <person name="Steindorff A."/>
            <person name="Ohm R."/>
            <person name="Martin F."/>
            <person name="Silar P."/>
            <person name="Natvig D."/>
            <person name="Lalanne C."/>
            <person name="Gautier V."/>
            <person name="Ament-Velasquez S.L."/>
            <person name="Kruys A."/>
            <person name="Hutchinson M.I."/>
            <person name="Powell A.J."/>
            <person name="Barry K."/>
            <person name="Miller A.N."/>
            <person name="Grigoriev I.V."/>
            <person name="Debuchy R."/>
            <person name="Gladieux P."/>
            <person name="Thoren M.H."/>
            <person name="Johannesson H."/>
        </authorList>
    </citation>
    <scope>NUCLEOTIDE SEQUENCE</scope>
    <source>
        <strain evidence="19">CBS 626.80</strain>
    </source>
</reference>
<dbReference type="PROSITE" id="PS52012">
    <property type="entry name" value="CFEM"/>
    <property type="match status" value="1"/>
</dbReference>
<comment type="subcellular location">
    <subcellularLocation>
        <location evidence="1">Cell membrane</location>
        <topology evidence="1">Lipid-anchor</topology>
        <topology evidence="1">GPI-anchor</topology>
    </subcellularLocation>
    <subcellularLocation>
        <location evidence="2">Secreted</location>
    </subcellularLocation>
</comment>
<evidence type="ECO:0000256" key="17">
    <source>
        <dbReference type="SAM" id="SignalP"/>
    </source>
</evidence>
<dbReference type="InterPro" id="IPR051735">
    <property type="entry name" value="CFEM_domain"/>
</dbReference>
<evidence type="ECO:0000256" key="2">
    <source>
        <dbReference type="ARBA" id="ARBA00004613"/>
    </source>
</evidence>
<dbReference type="GO" id="GO:0005886">
    <property type="term" value="C:plasma membrane"/>
    <property type="evidence" value="ECO:0007669"/>
    <property type="project" value="UniProtKB-SubCell"/>
</dbReference>
<evidence type="ECO:0000256" key="12">
    <source>
        <dbReference type="ARBA" id="ARBA00023157"/>
    </source>
</evidence>
<evidence type="ECO:0000313" key="19">
    <source>
        <dbReference type="EMBL" id="KAK3949810.1"/>
    </source>
</evidence>
<keyword evidence="9 17" id="KW-0732">Signal</keyword>
<dbReference type="InterPro" id="IPR008427">
    <property type="entry name" value="Extracellular_membr_CFEM_dom"/>
</dbReference>
<feature type="region of interest" description="Disordered" evidence="16">
    <location>
        <begin position="236"/>
        <end position="269"/>
    </location>
</feature>
<keyword evidence="4" id="KW-1003">Cell membrane</keyword>